<evidence type="ECO:0000313" key="1">
    <source>
        <dbReference type="EMBL" id="GEM53510.1"/>
    </source>
</evidence>
<protein>
    <recommendedName>
        <fullName evidence="3">N-acetyltransferase domain-containing protein</fullName>
    </recommendedName>
</protein>
<dbReference type="RefSeq" id="WP_019976159.1">
    <property type="nucleotide sequence ID" value="NZ_BJXC01000032.1"/>
</dbReference>
<reference evidence="1 2" key="1">
    <citation type="submission" date="2019-07" db="EMBL/GenBank/DDBJ databases">
        <title>Whole genome shotgun sequence of Empedobacter brevis NBRC 14943.</title>
        <authorList>
            <person name="Hosoyama A."/>
            <person name="Uohara A."/>
            <person name="Ohji S."/>
            <person name="Ichikawa N."/>
        </authorList>
    </citation>
    <scope>NUCLEOTIDE SEQUENCE [LARGE SCALE GENOMIC DNA]</scope>
    <source>
        <strain evidence="1 2">NBRC 14943</strain>
    </source>
</reference>
<dbReference type="OrthoDB" id="9811523at2"/>
<organism evidence="1 2">
    <name type="scientific">Empedobacter brevis NBRC 14943 = ATCC 43319</name>
    <dbReference type="NCBI Taxonomy" id="1218108"/>
    <lineage>
        <taxon>Bacteria</taxon>
        <taxon>Pseudomonadati</taxon>
        <taxon>Bacteroidota</taxon>
        <taxon>Flavobacteriia</taxon>
        <taxon>Flavobacteriales</taxon>
        <taxon>Weeksellaceae</taxon>
        <taxon>Empedobacter</taxon>
    </lineage>
</organism>
<evidence type="ECO:0008006" key="3">
    <source>
        <dbReference type="Google" id="ProtNLM"/>
    </source>
</evidence>
<dbReference type="Gene3D" id="3.40.630.30">
    <property type="match status" value="1"/>
</dbReference>
<gene>
    <name evidence="1" type="ORF">EB1_33000</name>
</gene>
<dbReference type="EMBL" id="BJXC01000032">
    <property type="protein sequence ID" value="GEM53510.1"/>
    <property type="molecule type" value="Genomic_DNA"/>
</dbReference>
<dbReference type="Proteomes" id="UP000321245">
    <property type="component" value="Unassembled WGS sequence"/>
</dbReference>
<keyword evidence="2" id="KW-1185">Reference proteome</keyword>
<dbReference type="GeneID" id="84651855"/>
<accession>A0A511NL36</accession>
<dbReference type="STRING" id="1218108.GCA_000382425_02683"/>
<dbReference type="AlphaFoldDB" id="A0A511NL36"/>
<name>A0A511NL36_9FLAO</name>
<proteinExistence type="predicted"/>
<sequence>MKLFNTERLIVRRFKESDGSALFDYFEKPRVNCFIDEKLNSIEEANTEVLK</sequence>
<comment type="caution">
    <text evidence="1">The sequence shown here is derived from an EMBL/GenBank/DDBJ whole genome shotgun (WGS) entry which is preliminary data.</text>
</comment>
<evidence type="ECO:0000313" key="2">
    <source>
        <dbReference type="Proteomes" id="UP000321245"/>
    </source>
</evidence>